<feature type="transmembrane region" description="Helical" evidence="6">
    <location>
        <begin position="7"/>
        <end position="27"/>
    </location>
</feature>
<reference evidence="8" key="1">
    <citation type="journal article" date="2018" name="Front. Microbiol.">
        <title>Genome-Based Analysis Reveals the Taxonomy and Diversity of the Family Idiomarinaceae.</title>
        <authorList>
            <person name="Liu Y."/>
            <person name="Lai Q."/>
            <person name="Shao Z."/>
        </authorList>
    </citation>
    <scope>NUCLEOTIDE SEQUENCE [LARGE SCALE GENOMIC DNA]</scope>
    <source>
        <strain evidence="8">R22</strain>
    </source>
</reference>
<dbReference type="Gene3D" id="1.10.3860.10">
    <property type="entry name" value="Sodium:dicarboxylate symporter"/>
    <property type="match status" value="1"/>
</dbReference>
<keyword evidence="8" id="KW-1185">Reference proteome</keyword>
<evidence type="ECO:0000313" key="8">
    <source>
        <dbReference type="Proteomes" id="UP000288058"/>
    </source>
</evidence>
<feature type="transmembrane region" description="Helical" evidence="6">
    <location>
        <begin position="71"/>
        <end position="96"/>
    </location>
</feature>
<keyword evidence="3 6" id="KW-0812">Transmembrane</keyword>
<feature type="transmembrane region" description="Helical" evidence="6">
    <location>
        <begin position="230"/>
        <end position="252"/>
    </location>
</feature>
<dbReference type="GO" id="GO:0005886">
    <property type="term" value="C:plasma membrane"/>
    <property type="evidence" value="ECO:0007669"/>
    <property type="project" value="TreeGrafter"/>
</dbReference>
<keyword evidence="2" id="KW-0813">Transport</keyword>
<dbReference type="RefSeq" id="WP_126782909.1">
    <property type="nucleotide sequence ID" value="NZ_PIQC01000008.1"/>
</dbReference>
<feature type="transmembrane region" description="Helical" evidence="6">
    <location>
        <begin position="194"/>
        <end position="218"/>
    </location>
</feature>
<feature type="transmembrane region" description="Helical" evidence="6">
    <location>
        <begin position="161"/>
        <end position="188"/>
    </location>
</feature>
<dbReference type="PANTHER" id="PTHR42865:SF8">
    <property type="entry name" value="SERINE_THREONINE TRANSPORTER SSTT"/>
    <property type="match status" value="1"/>
</dbReference>
<dbReference type="PRINTS" id="PR00173">
    <property type="entry name" value="EDTRNSPORT"/>
</dbReference>
<keyword evidence="5 6" id="KW-0472">Membrane</keyword>
<feature type="transmembrane region" description="Helical" evidence="6">
    <location>
        <begin position="39"/>
        <end position="59"/>
    </location>
</feature>
<evidence type="ECO:0000256" key="2">
    <source>
        <dbReference type="ARBA" id="ARBA00022448"/>
    </source>
</evidence>
<evidence type="ECO:0000256" key="4">
    <source>
        <dbReference type="ARBA" id="ARBA00022989"/>
    </source>
</evidence>
<comment type="caution">
    <text evidence="7">The sequence shown here is derived from an EMBL/GenBank/DDBJ whole genome shotgun (WGS) entry which is preliminary data.</text>
</comment>
<keyword evidence="4 6" id="KW-1133">Transmembrane helix</keyword>
<dbReference type="InterPro" id="IPR036458">
    <property type="entry name" value="Na:dicarbo_symporter_sf"/>
</dbReference>
<dbReference type="Proteomes" id="UP000288058">
    <property type="component" value="Unassembled WGS sequence"/>
</dbReference>
<comment type="subcellular location">
    <subcellularLocation>
        <location evidence="1">Membrane</location>
        <topology evidence="1">Multi-pass membrane protein</topology>
    </subcellularLocation>
</comment>
<sequence length="384" mass="40052">MGLVLKLIAGIAAGILIGLFTPHWVSQILLTFKSLFGELLFFTIPLLILFFITSGIASLPNNSGKMLGKTLGIAYLSTVCAGIVAFFAASLVVPWLTTEGQTAATDVKTVLEPFITLDVPPVLSVMSALVLAFIFGLGIANTGSQQLKTLSDQGRNIIELLLVKVIIPLLPFYIAGVFAEMAVAGTVFSTLKTFGVILLLAVALHWVYITSMFIIAGLKSGRSPLMLVRNMLPAYFTALGTMSSAATIPVTLQSVRNNKVDNDVANFTVPLCATVHLAGSTITIVSCTVAVMVLHSSLAIPGFFTILPFILMLGVVMLAAPGVPGGAVMSAVGLLGSMLGFGETAVALMIALYMAQDSFGTACNITGDGAIAILVDNSDKSGDS</sequence>
<dbReference type="Pfam" id="PF00375">
    <property type="entry name" value="SDF"/>
    <property type="match status" value="1"/>
</dbReference>
<feature type="transmembrane region" description="Helical" evidence="6">
    <location>
        <begin position="332"/>
        <end position="355"/>
    </location>
</feature>
<dbReference type="EMBL" id="PIQC01000008">
    <property type="protein sequence ID" value="RUO67080.1"/>
    <property type="molecule type" value="Genomic_DNA"/>
</dbReference>
<proteinExistence type="predicted"/>
<dbReference type="InterPro" id="IPR001991">
    <property type="entry name" value="Na-dicarboxylate_symporter"/>
</dbReference>
<dbReference type="GO" id="GO:0015293">
    <property type="term" value="F:symporter activity"/>
    <property type="evidence" value="ECO:0007669"/>
    <property type="project" value="InterPro"/>
</dbReference>
<evidence type="ECO:0000256" key="1">
    <source>
        <dbReference type="ARBA" id="ARBA00004141"/>
    </source>
</evidence>
<dbReference type="SUPFAM" id="SSF118215">
    <property type="entry name" value="Proton glutamate symport protein"/>
    <property type="match status" value="1"/>
</dbReference>
<evidence type="ECO:0000256" key="5">
    <source>
        <dbReference type="ARBA" id="ARBA00023136"/>
    </source>
</evidence>
<dbReference type="PANTHER" id="PTHR42865">
    <property type="entry name" value="PROTON/GLUTAMATE-ASPARTATE SYMPORTER"/>
    <property type="match status" value="1"/>
</dbReference>
<dbReference type="OrthoDB" id="9768885at2"/>
<evidence type="ECO:0000256" key="6">
    <source>
        <dbReference type="SAM" id="Phobius"/>
    </source>
</evidence>
<protein>
    <submittedName>
        <fullName evidence="7">Dicarboxylate/amino acid:cation symporter</fullName>
    </submittedName>
</protein>
<evidence type="ECO:0000313" key="7">
    <source>
        <dbReference type="EMBL" id="RUO67080.1"/>
    </source>
</evidence>
<feature type="transmembrane region" description="Helical" evidence="6">
    <location>
        <begin position="298"/>
        <end position="320"/>
    </location>
</feature>
<dbReference type="AlphaFoldDB" id="A0A432YUT8"/>
<accession>A0A432YUT8</accession>
<organism evidence="7 8">
    <name type="scientific">Idiomarina ramblicola</name>
    <dbReference type="NCBI Taxonomy" id="263724"/>
    <lineage>
        <taxon>Bacteria</taxon>
        <taxon>Pseudomonadati</taxon>
        <taxon>Pseudomonadota</taxon>
        <taxon>Gammaproteobacteria</taxon>
        <taxon>Alteromonadales</taxon>
        <taxon>Idiomarinaceae</taxon>
        <taxon>Idiomarina</taxon>
    </lineage>
</organism>
<evidence type="ECO:0000256" key="3">
    <source>
        <dbReference type="ARBA" id="ARBA00022692"/>
    </source>
</evidence>
<feature type="transmembrane region" description="Helical" evidence="6">
    <location>
        <begin position="264"/>
        <end position="291"/>
    </location>
</feature>
<feature type="transmembrane region" description="Helical" evidence="6">
    <location>
        <begin position="122"/>
        <end position="140"/>
    </location>
</feature>
<name>A0A432YUT8_9GAMM</name>
<gene>
    <name evidence="7" type="ORF">CWI78_11275</name>
</gene>